<evidence type="ECO:0000313" key="1">
    <source>
        <dbReference type="EMBL" id="SVB75698.1"/>
    </source>
</evidence>
<dbReference type="InterPro" id="IPR007375">
    <property type="entry name" value="SoxG"/>
</dbReference>
<dbReference type="AlphaFoldDB" id="A0A382GKN1"/>
<accession>A0A382GKN1</accession>
<name>A0A382GKN1_9ZZZZ</name>
<reference evidence="1" key="1">
    <citation type="submission" date="2018-05" db="EMBL/GenBank/DDBJ databases">
        <authorList>
            <person name="Lanie J.A."/>
            <person name="Ng W.-L."/>
            <person name="Kazmierczak K.M."/>
            <person name="Andrzejewski T.M."/>
            <person name="Davidsen T.M."/>
            <person name="Wayne K.J."/>
            <person name="Tettelin H."/>
            <person name="Glass J.I."/>
            <person name="Rusch D."/>
            <person name="Podicherti R."/>
            <person name="Tsui H.-C.T."/>
            <person name="Winkler M.E."/>
        </authorList>
    </citation>
    <scope>NUCLEOTIDE SEQUENCE</scope>
</reference>
<dbReference type="SUPFAM" id="SSF103025">
    <property type="entry name" value="Folate-binding domain"/>
    <property type="match status" value="1"/>
</dbReference>
<evidence type="ECO:0008006" key="2">
    <source>
        <dbReference type="Google" id="ProtNLM"/>
    </source>
</evidence>
<gene>
    <name evidence="1" type="ORF">METZ01_LOCUS228552</name>
</gene>
<feature type="non-terminal residue" evidence="1">
    <location>
        <position position="145"/>
    </location>
</feature>
<sequence>MAYVAEFELQSPRGMLMLRGESPAREAFSDKLGVGLPTEPNTVAEGIETCVLWLGPDQWLVMVPETSESVLKSTLATSVTGLHAAVTVVSDHFSVFKLFGSEVAEILVQGCGLDIDPGGFSYGQCCRCAFARTTAILRPLSAGGA</sequence>
<proteinExistence type="predicted"/>
<organism evidence="1">
    <name type="scientific">marine metagenome</name>
    <dbReference type="NCBI Taxonomy" id="408172"/>
    <lineage>
        <taxon>unclassified sequences</taxon>
        <taxon>metagenomes</taxon>
        <taxon>ecological metagenomes</taxon>
    </lineage>
</organism>
<dbReference type="EMBL" id="UINC01056083">
    <property type="protein sequence ID" value="SVB75698.1"/>
    <property type="molecule type" value="Genomic_DNA"/>
</dbReference>
<protein>
    <recommendedName>
        <fullName evidence="2">Aminomethyltransferase folate-binding domain-containing protein</fullName>
    </recommendedName>
</protein>
<dbReference type="Gene3D" id="3.30.70.1520">
    <property type="entry name" value="Heterotetrameric sarcosine oxidase"/>
    <property type="match status" value="1"/>
</dbReference>
<dbReference type="Pfam" id="PF04268">
    <property type="entry name" value="SoxG"/>
    <property type="match status" value="1"/>
</dbReference>